<sequence length="340" mass="37579">MDEIVVVDTGSTDASIDIARAHTARVLGYVWHDDFAAARNFGLDAASSEWILYIDADERLIKTTRDDLRAGLGAPDVYAARLLFRVTSNSTLYREFRLFRNDTRLRFKGAMHETIVPDLSLLQRDAGARVIDTTAKVVHLGYDGDMTTKYRRNLPLLRASVEREPDRSYYWHDLANTLAGLGELDEAIAISGQGLARPEPADRPGRIMRSMLIHTHARLRMQRGEDMRELIAVGLAFHPENWSLLFLRARASVNAGAFDAAIDDLLPLLAQDADTVVDDILAYDRRIFGAHAHDLMGVALLRMGDRPRAAEAFGRAARAAPDVLEYRVKAAALGGAAASA</sequence>
<dbReference type="Gene3D" id="1.25.40.10">
    <property type="entry name" value="Tetratricopeptide repeat domain"/>
    <property type="match status" value="1"/>
</dbReference>
<keyword evidence="2" id="KW-0802">TPR repeat</keyword>
<dbReference type="Gene3D" id="3.90.550.10">
    <property type="entry name" value="Spore Coat Polysaccharide Biosynthesis Protein SpsA, Chain A"/>
    <property type="match status" value="1"/>
</dbReference>
<dbReference type="InterPro" id="IPR001173">
    <property type="entry name" value="Glyco_trans_2-like"/>
</dbReference>
<name>A0A1E5XIV0_9HYPH</name>
<feature type="repeat" description="TPR" evidence="2">
    <location>
        <begin position="290"/>
        <end position="323"/>
    </location>
</feature>
<evidence type="ECO:0000256" key="1">
    <source>
        <dbReference type="ARBA" id="ARBA00038494"/>
    </source>
</evidence>
<dbReference type="PANTHER" id="PTHR43630:SF2">
    <property type="entry name" value="GLYCOSYLTRANSFERASE"/>
    <property type="match status" value="1"/>
</dbReference>
<dbReference type="PROSITE" id="PS50005">
    <property type="entry name" value="TPR"/>
    <property type="match status" value="1"/>
</dbReference>
<accession>A0A1E5XIV0</accession>
<dbReference type="InterPro" id="IPR029044">
    <property type="entry name" value="Nucleotide-diphossugar_trans"/>
</dbReference>
<dbReference type="EMBL" id="LAJE02000365">
    <property type="protein sequence ID" value="OEO28520.1"/>
    <property type="molecule type" value="Genomic_DNA"/>
</dbReference>
<protein>
    <recommendedName>
        <fullName evidence="3">Glycosyltransferase 2-like domain-containing protein</fullName>
    </recommendedName>
</protein>
<gene>
    <name evidence="4" type="ORF">VW23_004485</name>
</gene>
<dbReference type="AlphaFoldDB" id="A0A1E5XIV0"/>
<comment type="caution">
    <text evidence="4">The sequence shown here is derived from an EMBL/GenBank/DDBJ whole genome shotgun (WGS) entry which is preliminary data.</text>
</comment>
<evidence type="ECO:0000256" key="2">
    <source>
        <dbReference type="PROSITE-ProRule" id="PRU00339"/>
    </source>
</evidence>
<dbReference type="Pfam" id="PF00535">
    <property type="entry name" value="Glycos_transf_2"/>
    <property type="match status" value="1"/>
</dbReference>
<dbReference type="PANTHER" id="PTHR43630">
    <property type="entry name" value="POLY-BETA-1,6-N-ACETYL-D-GLUCOSAMINE SYNTHASE"/>
    <property type="match status" value="1"/>
</dbReference>
<feature type="domain" description="Glycosyltransferase 2-like" evidence="3">
    <location>
        <begin position="2"/>
        <end position="59"/>
    </location>
</feature>
<dbReference type="InterPro" id="IPR019734">
    <property type="entry name" value="TPR_rpt"/>
</dbReference>
<evidence type="ECO:0000313" key="4">
    <source>
        <dbReference type="EMBL" id="OEO28520.1"/>
    </source>
</evidence>
<proteinExistence type="inferred from homology"/>
<dbReference type="InterPro" id="IPR011990">
    <property type="entry name" value="TPR-like_helical_dom_sf"/>
</dbReference>
<dbReference type="SUPFAM" id="SSF53448">
    <property type="entry name" value="Nucleotide-diphospho-sugar transferases"/>
    <property type="match status" value="1"/>
</dbReference>
<evidence type="ECO:0000259" key="3">
    <source>
        <dbReference type="Pfam" id="PF00535"/>
    </source>
</evidence>
<keyword evidence="5" id="KW-1185">Reference proteome</keyword>
<comment type="similarity">
    <text evidence="1">Belongs to the glycosyltransferase 2 family. WaaE/KdtX subfamily.</text>
</comment>
<dbReference type="SUPFAM" id="SSF48452">
    <property type="entry name" value="TPR-like"/>
    <property type="match status" value="1"/>
</dbReference>
<dbReference type="Proteomes" id="UP000095463">
    <property type="component" value="Unassembled WGS sequence"/>
</dbReference>
<organism evidence="4 5">
    <name type="scientific">Devosia insulae DS-56</name>
    <dbReference type="NCBI Taxonomy" id="1116389"/>
    <lineage>
        <taxon>Bacteria</taxon>
        <taxon>Pseudomonadati</taxon>
        <taxon>Pseudomonadota</taxon>
        <taxon>Alphaproteobacteria</taxon>
        <taxon>Hyphomicrobiales</taxon>
        <taxon>Devosiaceae</taxon>
        <taxon>Devosia</taxon>
    </lineage>
</organism>
<evidence type="ECO:0000313" key="5">
    <source>
        <dbReference type="Proteomes" id="UP000095463"/>
    </source>
</evidence>
<reference evidence="4 5" key="1">
    <citation type="journal article" date="2015" name="Genome Announc.">
        <title>Genome Assemblies of Three Soil-Associated Devosia species: D. insulae, D. limi, and D. soli.</title>
        <authorList>
            <person name="Hassan Y.I."/>
            <person name="Lepp D."/>
            <person name="Zhou T."/>
        </authorList>
    </citation>
    <scope>NUCLEOTIDE SEQUENCE [LARGE SCALE GENOMIC DNA]</scope>
    <source>
        <strain evidence="4 5">DS-56</strain>
    </source>
</reference>